<reference evidence="3 4" key="1">
    <citation type="submission" date="2017-08" db="EMBL/GenBank/DDBJ databases">
        <title>Harnessing the power of phylogenomics to disentangle the directionality and signatures of interkingdom host jumping in the parasitic fungal genus Tolypocladium.</title>
        <authorList>
            <person name="Quandt C.A."/>
            <person name="Patterson W."/>
            <person name="Spatafora J.W."/>
        </authorList>
    </citation>
    <scope>NUCLEOTIDE SEQUENCE [LARGE SCALE GENOMIC DNA]</scope>
    <source>
        <strain evidence="3 4">CBS 113982</strain>
    </source>
</reference>
<keyword evidence="4" id="KW-1185">Reference proteome</keyword>
<evidence type="ECO:0000256" key="1">
    <source>
        <dbReference type="SAM" id="MobiDB-lite"/>
    </source>
</evidence>
<feature type="region of interest" description="Disordered" evidence="1">
    <location>
        <begin position="520"/>
        <end position="547"/>
    </location>
</feature>
<evidence type="ECO:0000313" key="3">
    <source>
        <dbReference type="EMBL" id="PNY26095.1"/>
    </source>
</evidence>
<name>A0A2K3QEY8_9HYPO</name>
<proteinExistence type="predicted"/>
<dbReference type="EMBL" id="NRSZ01000609">
    <property type="protein sequence ID" value="PNY26095.1"/>
    <property type="molecule type" value="Genomic_DNA"/>
</dbReference>
<keyword evidence="2" id="KW-1133">Transmembrane helix</keyword>
<evidence type="ECO:0000256" key="2">
    <source>
        <dbReference type="SAM" id="Phobius"/>
    </source>
</evidence>
<evidence type="ECO:0008006" key="5">
    <source>
        <dbReference type="Google" id="ProtNLM"/>
    </source>
</evidence>
<feature type="non-terminal residue" evidence="3">
    <location>
        <position position="1"/>
    </location>
</feature>
<evidence type="ECO:0000313" key="4">
    <source>
        <dbReference type="Proteomes" id="UP000236621"/>
    </source>
</evidence>
<keyword evidence="2" id="KW-0472">Membrane</keyword>
<dbReference type="Proteomes" id="UP000236621">
    <property type="component" value="Unassembled WGS sequence"/>
</dbReference>
<sequence length="794" mass="90015">RCANSHRALNQCRRRQHPLDPSTTTVNQRIRRQRRPPSPTDRTSTARRRPATAEPQQRPLGCTCSTGAMGSSDELFVAVVALIVSVIALSATFMQVLQQYYASASGYSQCNEKVMGKWAKSKSRRFSWEEFRFEVHFDVPVIFVSPPNNKSGPIHGADIFFLDGTQKSLDATMTTSEMDPRKEYERKSINERIHTADHERASWLVLLYAVQRMEDKSREWQQDQYNELGPQAPERYGLPPAPPSLQESHTLTVALQRKRKSWDTMPASITRPYATTTMCHLIEMMAALGVYWKEFDRKRDRYRAEGNGFMVLGERLSELGLMFSFQVYGKCHFERNRVIPVDEIKELCFGYVPTIYRETLDQRRLEFPSDEPQNLSSLQMASRSEIAETLIVVGCNNNTVQYFLNEKSNTTHLFPLSFEILGMLSRTFHIDNSCFTYIPNPTADRWDKRSLSLVKVMESYGELSEVQLPGVARNAVIYRRIAQHMAEILGHHVDGKVSQGLVLFNSLHAALDDADEVLTAKRKGSQQRTVERVPRESPETGKQGRRREMVQDVLRAHIQEVLRLLNDHDDQDSDSQSLLVADMPPPSPGASRFPAVCRSSPPRFQDINEESPEYRQHKYMEVYFHVIRGNVVPHAKFSTNRRASLSKESNHRRVSIAGAPPGFGLWKRGTGGTHASVGIQTDPGTVAPSVPLHVLGGREDKLATSPPEHVVVHGDNVGGDEDGHPLLPQHTESFDGNRQAKRPSLADEPVSHDDIWCTLVFRMICWLMLHDFNKQDVQVSKSELLGSRMPVYIA</sequence>
<feature type="compositionally biased region" description="Basic and acidic residues" evidence="1">
    <location>
        <begin position="529"/>
        <end position="539"/>
    </location>
</feature>
<organism evidence="3 4">
    <name type="scientific">Tolypocladium capitatum</name>
    <dbReference type="NCBI Taxonomy" id="45235"/>
    <lineage>
        <taxon>Eukaryota</taxon>
        <taxon>Fungi</taxon>
        <taxon>Dikarya</taxon>
        <taxon>Ascomycota</taxon>
        <taxon>Pezizomycotina</taxon>
        <taxon>Sordariomycetes</taxon>
        <taxon>Hypocreomycetidae</taxon>
        <taxon>Hypocreales</taxon>
        <taxon>Ophiocordycipitaceae</taxon>
        <taxon>Tolypocladium</taxon>
    </lineage>
</organism>
<feature type="transmembrane region" description="Helical" evidence="2">
    <location>
        <begin position="75"/>
        <end position="97"/>
    </location>
</feature>
<gene>
    <name evidence="3" type="ORF">TCAP_03979</name>
</gene>
<keyword evidence="2" id="KW-0812">Transmembrane</keyword>
<dbReference type="OrthoDB" id="5227693at2759"/>
<dbReference type="AlphaFoldDB" id="A0A2K3QEY8"/>
<comment type="caution">
    <text evidence="3">The sequence shown here is derived from an EMBL/GenBank/DDBJ whole genome shotgun (WGS) entry which is preliminary data.</text>
</comment>
<feature type="region of interest" description="Disordered" evidence="1">
    <location>
        <begin position="718"/>
        <end position="747"/>
    </location>
</feature>
<feature type="region of interest" description="Disordered" evidence="1">
    <location>
        <begin position="1"/>
        <end position="64"/>
    </location>
</feature>
<protein>
    <recommendedName>
        <fullName evidence="5">Modin</fullName>
    </recommendedName>
</protein>
<accession>A0A2K3QEY8</accession>
<dbReference type="STRING" id="45235.A0A2K3QEY8"/>